<dbReference type="Proteomes" id="UP000789525">
    <property type="component" value="Unassembled WGS sequence"/>
</dbReference>
<evidence type="ECO:0000313" key="2">
    <source>
        <dbReference type="Proteomes" id="UP000789525"/>
    </source>
</evidence>
<proteinExistence type="predicted"/>
<organism evidence="1 2">
    <name type="scientific">Acaulospora colombiana</name>
    <dbReference type="NCBI Taxonomy" id="27376"/>
    <lineage>
        <taxon>Eukaryota</taxon>
        <taxon>Fungi</taxon>
        <taxon>Fungi incertae sedis</taxon>
        <taxon>Mucoromycota</taxon>
        <taxon>Glomeromycotina</taxon>
        <taxon>Glomeromycetes</taxon>
        <taxon>Diversisporales</taxon>
        <taxon>Acaulosporaceae</taxon>
        <taxon>Acaulospora</taxon>
    </lineage>
</organism>
<gene>
    <name evidence="1" type="ORF">ACOLOM_LOCUS8819</name>
</gene>
<protein>
    <submittedName>
        <fullName evidence="1">5965_t:CDS:1</fullName>
    </submittedName>
</protein>
<comment type="caution">
    <text evidence="1">The sequence shown here is derived from an EMBL/GenBank/DDBJ whole genome shotgun (WGS) entry which is preliminary data.</text>
</comment>
<sequence>MSNHPHEDDDTMIMDDEGDMDGEDQLVDDEGSPSVAPPLSHTSSNNQTTRDTSPPDHKPASSARRRRPHEGSSSLHGPIDKSARKREQREREKEQQKQLLAKLIEIFGERFKPHRALTLSLAEAGGGTCAVQQGQKKFPWVDLPAALIRIGKYFAGWPEKCLPKMSDKHPDRIDASTGPSQWSLKQKRAMEAQIAKGANFVLLTCGTLASYRQSSDIRNCRRLWKRQGFHCRVLGKLGPLQTIGARDLSPPNRTLALPPIRAHGDSFNERLDLPSLSKMTSYSGLHTPEDGSRSPSPSSNFSDSRHYPGSFLSSNRQTHCPPLRNSYPSSLSQDDFFSSRGRVLTLEHGLPRTATSLRSTSRQRSIHPYHHHPYSQTLAASSMSSIRSRPPSPLSVHTHSHSRSHSGVTTSTLPAANELLPGSASRSASLNGPSLSPSSGAGQQSVPSHVPDVPGSVVAWDAPTRGWVLKVQHEGGLRTLPCSSGSLVLWHREMDEWECRPAQPEIGRAIWNRGIGRWELYLPSDDDMDVSAAPANSSRHANYPTHIPAVDGTCLFDSERFHAWVFYPAPGCENQLPITPCVIVWSVERKQWSLLSESPNGAEVSWSQEDKAWHFSMQMRPSSKHGNLGPSSNASPRPSSAPHPNTLPPLIMRASSPIHSPRSTAARPMSTASSSF</sequence>
<name>A0ACA9NN92_9GLOM</name>
<accession>A0ACA9NN92</accession>
<dbReference type="EMBL" id="CAJVPT010023827">
    <property type="protein sequence ID" value="CAG8667421.1"/>
    <property type="molecule type" value="Genomic_DNA"/>
</dbReference>
<keyword evidence="2" id="KW-1185">Reference proteome</keyword>
<evidence type="ECO:0000313" key="1">
    <source>
        <dbReference type="EMBL" id="CAG8667421.1"/>
    </source>
</evidence>
<reference evidence="1" key="1">
    <citation type="submission" date="2021-06" db="EMBL/GenBank/DDBJ databases">
        <authorList>
            <person name="Kallberg Y."/>
            <person name="Tangrot J."/>
            <person name="Rosling A."/>
        </authorList>
    </citation>
    <scope>NUCLEOTIDE SEQUENCE</scope>
    <source>
        <strain evidence="1">CL356</strain>
    </source>
</reference>